<evidence type="ECO:0000259" key="1">
    <source>
        <dbReference type="PROSITE" id="PS51411"/>
    </source>
</evidence>
<dbReference type="InterPro" id="IPR047767">
    <property type="entry name" value="PSP1-like"/>
</dbReference>
<dbReference type="GO" id="GO:0005737">
    <property type="term" value="C:cytoplasm"/>
    <property type="evidence" value="ECO:0007669"/>
    <property type="project" value="TreeGrafter"/>
</dbReference>
<dbReference type="InterPro" id="IPR007557">
    <property type="entry name" value="PSP1_C"/>
</dbReference>
<dbReference type="NCBIfam" id="NF041131">
    <property type="entry name" value="RicT_YaaT_fam"/>
    <property type="match status" value="1"/>
</dbReference>
<organism evidence="2 3">
    <name type="scientific">candidate division TA06 bacterium</name>
    <dbReference type="NCBI Taxonomy" id="2250710"/>
    <lineage>
        <taxon>Bacteria</taxon>
        <taxon>Bacteria division TA06</taxon>
    </lineage>
</organism>
<dbReference type="EMBL" id="JACQXR010000008">
    <property type="protein sequence ID" value="MBI4725737.1"/>
    <property type="molecule type" value="Genomic_DNA"/>
</dbReference>
<evidence type="ECO:0000313" key="3">
    <source>
        <dbReference type="Proteomes" id="UP000736328"/>
    </source>
</evidence>
<comment type="caution">
    <text evidence="2">The sequence shown here is derived from an EMBL/GenBank/DDBJ whole genome shotgun (WGS) entry which is preliminary data.</text>
</comment>
<dbReference type="PANTHER" id="PTHR43830:SF3">
    <property type="entry name" value="PROTEIN PSP1"/>
    <property type="match status" value="1"/>
</dbReference>
<sequence length="263" mass="30088">MTENLILVRFKEARPKYYLNPQAYSLSPGELVVVTTENGEELGAVERERAILKEKFKPVGAILRKAEEEDLTKFQANRRRETESYQACLDLIGKYGLQMTLVDVEARFDGSKLTFYFTAEKRVDFRSLVRDLATMFKGRIEMHQIGVRDEARRVGGLGLCGRQLCCVAWLNEFEPVTLKMAKEQNLSTTSNKMLGLCGRLMCCLTYEDRYYEEAHHNMPRVGTVVTTPKGPGTVYKVDIFKQKVMVRFEEGHGEFEASEVSKK</sequence>
<dbReference type="Pfam" id="PF04468">
    <property type="entry name" value="PSP1"/>
    <property type="match status" value="1"/>
</dbReference>
<dbReference type="PROSITE" id="PS51411">
    <property type="entry name" value="PSP1_C"/>
    <property type="match status" value="1"/>
</dbReference>
<feature type="domain" description="PSP1 C-terminal" evidence="1">
    <location>
        <begin position="60"/>
        <end position="145"/>
    </location>
</feature>
<gene>
    <name evidence="2" type="ORF">HY768_00680</name>
</gene>
<dbReference type="AlphaFoldDB" id="A0A933I6Y1"/>
<name>A0A933I6Y1_UNCT6</name>
<dbReference type="Proteomes" id="UP000736328">
    <property type="component" value="Unassembled WGS sequence"/>
</dbReference>
<protein>
    <submittedName>
        <fullName evidence="2">Stage 0 sporulation protein</fullName>
    </submittedName>
</protein>
<proteinExistence type="predicted"/>
<accession>A0A933I6Y1</accession>
<evidence type="ECO:0000313" key="2">
    <source>
        <dbReference type="EMBL" id="MBI4725737.1"/>
    </source>
</evidence>
<reference evidence="2" key="1">
    <citation type="submission" date="2020-07" db="EMBL/GenBank/DDBJ databases">
        <title>Huge and variable diversity of episymbiotic CPR bacteria and DPANN archaea in groundwater ecosystems.</title>
        <authorList>
            <person name="He C.Y."/>
            <person name="Keren R."/>
            <person name="Whittaker M."/>
            <person name="Farag I.F."/>
            <person name="Doudna J."/>
            <person name="Cate J.H.D."/>
            <person name="Banfield J.F."/>
        </authorList>
    </citation>
    <scope>NUCLEOTIDE SEQUENCE</scope>
    <source>
        <strain evidence="2">NC_groundwater_1520_Pr4_B-0.1um_53_5</strain>
    </source>
</reference>
<dbReference type="PANTHER" id="PTHR43830">
    <property type="entry name" value="PROTEIN PSP1"/>
    <property type="match status" value="1"/>
</dbReference>